<sequence>MDGRIPSSERDSMDSLVVGLAANAHITVQSLEALLAAEFDQSDISQGGYVAPIELQKSHPVDIQGEDVVDMELALSRPGIRAMKPVDSAQASSTPYHSSSQSSDVLPDLQGRSRSGSLVDPVTPTWPEQSESGTLVAQSALGAESPDPLAGVDEEDPSPPSKSPPRAAAARKLVKLLGEEAPRHVLEKYNADSKPWYLRQNYDPSQILIDPDGAVRAGAPAALIERLTAHEYMDPTFNQNFLLTFKSFLTVDELFDLLVSRFSIEAPDGLAPAESDEWKKMKQKIIQARVLNIFKTMVTEDGILEKEDMGILGRLKEFASREDVANSAAKRLLIFIERAQRGEYATVKISPAPLSPPPPVLPRSCKKLKLLDIEPVEIARQLTLMEFAMYKKIRPMECLLRSKETKPGRNSDNFSSIIQLSNKIAHWVAETVLEKEDPRERANIIKHFISTAENYSSMAAIVSGLVRQPIRRLRRTWERVNARYMTQLRDCESTLDTNKNFNNYRSTLARIAPPCVPFIGVYLTTLTFIHDGAEDKLAGMINFRKRQKAAEVIQDIKRWQSKPYNLQAVASVLSFLEECVGKYSDGVDYADQFWNLSLEREPREREDEKMARLLQESGFL</sequence>
<dbReference type="Gene3D" id="1.20.870.10">
    <property type="entry name" value="Son of sevenless (SoS) protein Chain: S domain 1"/>
    <property type="match status" value="1"/>
</dbReference>
<dbReference type="InterPro" id="IPR036964">
    <property type="entry name" value="RASGEF_cat_dom_sf"/>
</dbReference>
<gene>
    <name evidence="6" type="ORF">FIBRA_07104</name>
</gene>
<evidence type="ECO:0000259" key="5">
    <source>
        <dbReference type="PROSITE" id="PS50212"/>
    </source>
</evidence>
<dbReference type="EMBL" id="HE797172">
    <property type="protein sequence ID" value="CCM04907.1"/>
    <property type="molecule type" value="Genomic_DNA"/>
</dbReference>
<dbReference type="GO" id="GO:0005886">
    <property type="term" value="C:plasma membrane"/>
    <property type="evidence" value="ECO:0007669"/>
    <property type="project" value="TreeGrafter"/>
</dbReference>
<dbReference type="OrthoDB" id="546434at2759"/>
<feature type="compositionally biased region" description="Polar residues" evidence="3">
    <location>
        <begin position="126"/>
        <end position="137"/>
    </location>
</feature>
<feature type="domain" description="Ras-GEF" evidence="4">
    <location>
        <begin position="374"/>
        <end position="603"/>
    </location>
</feature>
<protein>
    <recommendedName>
        <fullName evidence="8">Ras-GEF domain-containing protein</fullName>
    </recommendedName>
</protein>
<dbReference type="GeneID" id="24099818"/>
<dbReference type="RefSeq" id="XP_012184190.1">
    <property type="nucleotide sequence ID" value="XM_012328800.1"/>
</dbReference>
<dbReference type="CDD" id="cd06224">
    <property type="entry name" value="REM"/>
    <property type="match status" value="1"/>
</dbReference>
<dbReference type="SUPFAM" id="SSF48366">
    <property type="entry name" value="Ras GEF"/>
    <property type="match status" value="1"/>
</dbReference>
<keyword evidence="1 2" id="KW-0344">Guanine-nucleotide releasing factor</keyword>
<dbReference type="PANTHER" id="PTHR23113">
    <property type="entry name" value="GUANINE NUCLEOTIDE EXCHANGE FACTOR"/>
    <property type="match status" value="1"/>
</dbReference>
<evidence type="ECO:0000259" key="4">
    <source>
        <dbReference type="PROSITE" id="PS50009"/>
    </source>
</evidence>
<evidence type="ECO:0000313" key="6">
    <source>
        <dbReference type="EMBL" id="CCM04907.1"/>
    </source>
</evidence>
<reference evidence="6 7" key="1">
    <citation type="journal article" date="2012" name="Appl. Environ. Microbiol.">
        <title>Short-read sequencing for genomic analysis of the brown rot fungus Fibroporia radiculosa.</title>
        <authorList>
            <person name="Tang J.D."/>
            <person name="Perkins A.D."/>
            <person name="Sonstegard T.S."/>
            <person name="Schroeder S.G."/>
            <person name="Burgess S.C."/>
            <person name="Diehl S.V."/>
        </authorList>
    </citation>
    <scope>NUCLEOTIDE SEQUENCE [LARGE SCALE GENOMIC DNA]</scope>
    <source>
        <strain evidence="6 7">TFFH 294</strain>
    </source>
</reference>
<organism evidence="6 7">
    <name type="scientific">Fibroporia radiculosa</name>
    <dbReference type="NCBI Taxonomy" id="599839"/>
    <lineage>
        <taxon>Eukaryota</taxon>
        <taxon>Fungi</taxon>
        <taxon>Dikarya</taxon>
        <taxon>Basidiomycota</taxon>
        <taxon>Agaricomycotina</taxon>
        <taxon>Agaricomycetes</taxon>
        <taxon>Polyporales</taxon>
        <taxon>Fibroporiaceae</taxon>
        <taxon>Fibroporia</taxon>
    </lineage>
</organism>
<dbReference type="InterPro" id="IPR001895">
    <property type="entry name" value="RASGEF_cat_dom"/>
</dbReference>
<dbReference type="STRING" id="599839.J4I062"/>
<dbReference type="PROSITE" id="PS50212">
    <property type="entry name" value="RASGEF_NTER"/>
    <property type="match status" value="1"/>
</dbReference>
<dbReference type="Proteomes" id="UP000006352">
    <property type="component" value="Unassembled WGS sequence"/>
</dbReference>
<dbReference type="InterPro" id="IPR023578">
    <property type="entry name" value="Ras_GEF_dom_sf"/>
</dbReference>
<dbReference type="Pfam" id="PF00617">
    <property type="entry name" value="RasGEF"/>
    <property type="match status" value="1"/>
</dbReference>
<feature type="compositionally biased region" description="Low complexity" evidence="3">
    <location>
        <begin position="88"/>
        <end position="103"/>
    </location>
</feature>
<dbReference type="GO" id="GO:0005085">
    <property type="term" value="F:guanyl-nucleotide exchange factor activity"/>
    <property type="evidence" value="ECO:0007669"/>
    <property type="project" value="UniProtKB-KW"/>
</dbReference>
<feature type="domain" description="N-terminal Ras-GEF" evidence="5">
    <location>
        <begin position="211"/>
        <end position="343"/>
    </location>
</feature>
<dbReference type="PROSITE" id="PS50009">
    <property type="entry name" value="RASGEF_CAT"/>
    <property type="match status" value="1"/>
</dbReference>
<proteinExistence type="predicted"/>
<evidence type="ECO:0000313" key="7">
    <source>
        <dbReference type="Proteomes" id="UP000006352"/>
    </source>
</evidence>
<name>J4I062_9APHY</name>
<evidence type="ECO:0000256" key="3">
    <source>
        <dbReference type="SAM" id="MobiDB-lite"/>
    </source>
</evidence>
<dbReference type="SMART" id="SM00229">
    <property type="entry name" value="RasGEFN"/>
    <property type="match status" value="1"/>
</dbReference>
<dbReference type="PANTHER" id="PTHR23113:SF368">
    <property type="entry name" value="CELL DIVISION CONTROL PROTEIN 25"/>
    <property type="match status" value="1"/>
</dbReference>
<dbReference type="InParanoid" id="J4I062"/>
<evidence type="ECO:0008006" key="8">
    <source>
        <dbReference type="Google" id="ProtNLM"/>
    </source>
</evidence>
<evidence type="ECO:0000256" key="1">
    <source>
        <dbReference type="ARBA" id="ARBA00022658"/>
    </source>
</evidence>
<dbReference type="CDD" id="cd00155">
    <property type="entry name" value="RasGEF"/>
    <property type="match status" value="1"/>
</dbReference>
<dbReference type="SMART" id="SM00147">
    <property type="entry name" value="RasGEF"/>
    <property type="match status" value="1"/>
</dbReference>
<dbReference type="GO" id="GO:0007265">
    <property type="term" value="P:Ras protein signal transduction"/>
    <property type="evidence" value="ECO:0007669"/>
    <property type="project" value="TreeGrafter"/>
</dbReference>
<dbReference type="AlphaFoldDB" id="J4I062"/>
<evidence type="ECO:0000256" key="2">
    <source>
        <dbReference type="PROSITE-ProRule" id="PRU00168"/>
    </source>
</evidence>
<dbReference type="InterPro" id="IPR000651">
    <property type="entry name" value="Ras-like_Gua-exchang_fac_N"/>
</dbReference>
<accession>J4I062</accession>
<dbReference type="Pfam" id="PF00618">
    <property type="entry name" value="RasGEF_N"/>
    <property type="match status" value="1"/>
</dbReference>
<dbReference type="InterPro" id="IPR008937">
    <property type="entry name" value="Ras-like_GEF"/>
</dbReference>
<dbReference type="Gene3D" id="1.10.840.10">
    <property type="entry name" value="Ras guanine-nucleotide exchange factors catalytic domain"/>
    <property type="match status" value="1"/>
</dbReference>
<dbReference type="HOGENOM" id="CLU_002632_2_0_1"/>
<feature type="region of interest" description="Disordered" evidence="3">
    <location>
        <begin position="85"/>
        <end position="169"/>
    </location>
</feature>
<keyword evidence="7" id="KW-1185">Reference proteome</keyword>